<feature type="signal peptide" evidence="1">
    <location>
        <begin position="1"/>
        <end position="21"/>
    </location>
</feature>
<dbReference type="InterPro" id="IPR050245">
    <property type="entry name" value="PrsA_foldase"/>
</dbReference>
<evidence type="ECO:0000313" key="3">
    <source>
        <dbReference type="Proteomes" id="UP000247978"/>
    </source>
</evidence>
<gene>
    <name evidence="2" type="ORF">DFR56_10890</name>
</gene>
<dbReference type="PANTHER" id="PTHR47245:SF2">
    <property type="entry name" value="PEPTIDYL-PROLYL CIS-TRANS ISOMERASE HP_0175-RELATED"/>
    <property type="match status" value="1"/>
</dbReference>
<dbReference type="Pfam" id="PF13624">
    <property type="entry name" value="SurA_N_3"/>
    <property type="match status" value="1"/>
</dbReference>
<dbReference type="PROSITE" id="PS51257">
    <property type="entry name" value="PROKAR_LIPOPROTEIN"/>
    <property type="match status" value="1"/>
</dbReference>
<comment type="caution">
    <text evidence="2">The sequence shown here is derived from an EMBL/GenBank/DDBJ whole genome shotgun (WGS) entry which is preliminary data.</text>
</comment>
<dbReference type="AlphaFoldDB" id="A0A2V3W1Z6"/>
<organism evidence="2 3">
    <name type="scientific">Pseudogracilibacillus auburnensis</name>
    <dbReference type="NCBI Taxonomy" id="1494959"/>
    <lineage>
        <taxon>Bacteria</taxon>
        <taxon>Bacillati</taxon>
        <taxon>Bacillota</taxon>
        <taxon>Bacilli</taxon>
        <taxon>Bacillales</taxon>
        <taxon>Bacillaceae</taxon>
        <taxon>Pseudogracilibacillus</taxon>
    </lineage>
</organism>
<dbReference type="EMBL" id="QJJQ01000008">
    <property type="protein sequence ID" value="PXW86275.1"/>
    <property type="molecule type" value="Genomic_DNA"/>
</dbReference>
<dbReference type="SUPFAM" id="SSF109998">
    <property type="entry name" value="Triger factor/SurA peptide-binding domain-like"/>
    <property type="match status" value="1"/>
</dbReference>
<evidence type="ECO:0000256" key="1">
    <source>
        <dbReference type="SAM" id="SignalP"/>
    </source>
</evidence>
<protein>
    <submittedName>
        <fullName evidence="2">SurA-like protein</fullName>
    </submittedName>
</protein>
<evidence type="ECO:0000313" key="2">
    <source>
        <dbReference type="EMBL" id="PXW86275.1"/>
    </source>
</evidence>
<dbReference type="PANTHER" id="PTHR47245">
    <property type="entry name" value="PEPTIDYLPROLYL ISOMERASE"/>
    <property type="match status" value="1"/>
</dbReference>
<keyword evidence="3" id="KW-1185">Reference proteome</keyword>
<accession>A0A2V3W1Z6</accession>
<reference evidence="2 3" key="1">
    <citation type="submission" date="2018-05" db="EMBL/GenBank/DDBJ databases">
        <title>Genomic Encyclopedia of Type Strains, Phase IV (KMG-IV): sequencing the most valuable type-strain genomes for metagenomic binning, comparative biology and taxonomic classification.</title>
        <authorList>
            <person name="Goeker M."/>
        </authorList>
    </citation>
    <scope>NUCLEOTIDE SEQUENCE [LARGE SCALE GENOMIC DNA]</scope>
    <source>
        <strain evidence="2 3">DSM 28556</strain>
    </source>
</reference>
<name>A0A2V3W1Z6_9BACI</name>
<dbReference type="InterPro" id="IPR027304">
    <property type="entry name" value="Trigger_fact/SurA_dom_sf"/>
</dbReference>
<dbReference type="OrthoDB" id="2969382at2"/>
<dbReference type="RefSeq" id="WP_158525620.1">
    <property type="nucleotide sequence ID" value="NZ_JADIJL010000004.1"/>
</dbReference>
<dbReference type="Proteomes" id="UP000247978">
    <property type="component" value="Unassembled WGS sequence"/>
</dbReference>
<proteinExistence type="predicted"/>
<sequence length="228" mass="25976">MKKFVIGLLVCLFMIVLVACGDDEKKEKEVEEAAGPKLEITDEEKIDDNEIVAIINGDDVKGTTYNLVYSQLKLHAGQFDKDIDVEEIKNATMDSIIDRQLLIQQAKEEGIEITDETANSEFDTLKSENGDALSTLLEQYQLTESGFKEQLKFELTMNEFVEKAIKVSVTDQELEDYYDQAKEGNEAIPEFDEIKEQLKAQLLQQKTEEELQAKIDKVKEKAEIEKKI</sequence>
<dbReference type="Gene3D" id="1.10.4030.10">
    <property type="entry name" value="Porin chaperone SurA, peptide-binding domain"/>
    <property type="match status" value="1"/>
</dbReference>
<feature type="chain" id="PRO_5015998568" evidence="1">
    <location>
        <begin position="22"/>
        <end position="228"/>
    </location>
</feature>
<keyword evidence="1" id="KW-0732">Signal</keyword>